<keyword evidence="2" id="KW-1185">Reference proteome</keyword>
<evidence type="ECO:0000313" key="1">
    <source>
        <dbReference type="EMBL" id="KAH7913576.1"/>
    </source>
</evidence>
<name>A0ACB8AKX1_9AGAM</name>
<accession>A0ACB8AKX1</accession>
<gene>
    <name evidence="1" type="ORF">BJ138DRAFT_605774</name>
</gene>
<protein>
    <submittedName>
        <fullName evidence="1">Uncharacterized protein</fullName>
    </submittedName>
</protein>
<evidence type="ECO:0000313" key="2">
    <source>
        <dbReference type="Proteomes" id="UP000790377"/>
    </source>
</evidence>
<dbReference type="Proteomes" id="UP000790377">
    <property type="component" value="Unassembled WGS sequence"/>
</dbReference>
<reference evidence="1" key="1">
    <citation type="journal article" date="2021" name="New Phytol.">
        <title>Evolutionary innovations through gain and loss of genes in the ectomycorrhizal Boletales.</title>
        <authorList>
            <person name="Wu G."/>
            <person name="Miyauchi S."/>
            <person name="Morin E."/>
            <person name="Kuo A."/>
            <person name="Drula E."/>
            <person name="Varga T."/>
            <person name="Kohler A."/>
            <person name="Feng B."/>
            <person name="Cao Y."/>
            <person name="Lipzen A."/>
            <person name="Daum C."/>
            <person name="Hundley H."/>
            <person name="Pangilinan J."/>
            <person name="Johnson J."/>
            <person name="Barry K."/>
            <person name="LaButti K."/>
            <person name="Ng V."/>
            <person name="Ahrendt S."/>
            <person name="Min B."/>
            <person name="Choi I.G."/>
            <person name="Park H."/>
            <person name="Plett J.M."/>
            <person name="Magnuson J."/>
            <person name="Spatafora J.W."/>
            <person name="Nagy L.G."/>
            <person name="Henrissat B."/>
            <person name="Grigoriev I.V."/>
            <person name="Yang Z.L."/>
            <person name="Xu J."/>
            <person name="Martin F.M."/>
        </authorList>
    </citation>
    <scope>NUCLEOTIDE SEQUENCE</scope>
    <source>
        <strain evidence="1">ATCC 28755</strain>
    </source>
</reference>
<comment type="caution">
    <text evidence="1">The sequence shown here is derived from an EMBL/GenBank/DDBJ whole genome shotgun (WGS) entry which is preliminary data.</text>
</comment>
<proteinExistence type="predicted"/>
<organism evidence="1 2">
    <name type="scientific">Hygrophoropsis aurantiaca</name>
    <dbReference type="NCBI Taxonomy" id="72124"/>
    <lineage>
        <taxon>Eukaryota</taxon>
        <taxon>Fungi</taxon>
        <taxon>Dikarya</taxon>
        <taxon>Basidiomycota</taxon>
        <taxon>Agaricomycotina</taxon>
        <taxon>Agaricomycetes</taxon>
        <taxon>Agaricomycetidae</taxon>
        <taxon>Boletales</taxon>
        <taxon>Coniophorineae</taxon>
        <taxon>Hygrophoropsidaceae</taxon>
        <taxon>Hygrophoropsis</taxon>
    </lineage>
</organism>
<dbReference type="EMBL" id="MU267628">
    <property type="protein sequence ID" value="KAH7913576.1"/>
    <property type="molecule type" value="Genomic_DNA"/>
</dbReference>
<sequence>MAMFQDLPHEILCRIIIHVPLKCTIRLRQVSRLFHQLTYDRSIRVEIYLFSASEVMLPKAPFACQTTRYLERNLIQSAQLTPNWPPNRDAAPVRLRVIPHDISQPYRCKCLVRGRWLLVVENLSHFERIQYYDLDLDHGEQNGAPSTITRDPHSMLYELPAGFYRRVSLYIYI</sequence>